<evidence type="ECO:0000313" key="2">
    <source>
        <dbReference type="EMBL" id="MCE2596320.1"/>
    </source>
</evidence>
<gene>
    <name evidence="2" type="ORF">K6Y31_16080</name>
</gene>
<dbReference type="InterPro" id="IPR036754">
    <property type="entry name" value="YbaK/aa-tRNA-synt-asso_dom_sf"/>
</dbReference>
<organism evidence="2 3">
    <name type="scientific">Motilimonas cestriensis</name>
    <dbReference type="NCBI Taxonomy" id="2742685"/>
    <lineage>
        <taxon>Bacteria</taxon>
        <taxon>Pseudomonadati</taxon>
        <taxon>Pseudomonadota</taxon>
        <taxon>Gammaproteobacteria</taxon>
        <taxon>Alteromonadales</taxon>
        <taxon>Alteromonadales genera incertae sedis</taxon>
        <taxon>Motilimonas</taxon>
    </lineage>
</organism>
<protein>
    <submittedName>
        <fullName evidence="2">YbaK/EbsC family protein</fullName>
    </submittedName>
</protein>
<proteinExistence type="predicted"/>
<name>A0ABS8WCV2_9GAMM</name>
<dbReference type="Gene3D" id="3.90.960.10">
    <property type="entry name" value="YbaK/aminoacyl-tRNA synthetase-associated domain"/>
    <property type="match status" value="1"/>
</dbReference>
<dbReference type="EMBL" id="JAIMJA010000018">
    <property type="protein sequence ID" value="MCE2596320.1"/>
    <property type="molecule type" value="Genomic_DNA"/>
</dbReference>
<dbReference type="CDD" id="cd04332">
    <property type="entry name" value="YbaK_like"/>
    <property type="match status" value="1"/>
</dbReference>
<dbReference type="Pfam" id="PF04073">
    <property type="entry name" value="tRNA_edit"/>
    <property type="match status" value="1"/>
</dbReference>
<evidence type="ECO:0000259" key="1">
    <source>
        <dbReference type="Pfam" id="PF04073"/>
    </source>
</evidence>
<evidence type="ECO:0000313" key="3">
    <source>
        <dbReference type="Proteomes" id="UP001201273"/>
    </source>
</evidence>
<dbReference type="SUPFAM" id="SSF55826">
    <property type="entry name" value="YbaK/ProRS associated domain"/>
    <property type="match status" value="1"/>
</dbReference>
<sequence>MIQAKLQALFELNQINYYIGEFDPAYTSQHRAQSAHVSGYELAKAVIVNLDEQLAMVVVPAPYKLDLQQLAPELGADRVLLACEDEFMPYFSQCEFGAVPPIGSIFHLPVFMAVSFEVQPWIYFNAGNHQEMIKMKTADFMALVSPTMIEQGYYLAGDQNGKWRQQLTFHRVSRILH</sequence>
<keyword evidence="3" id="KW-1185">Reference proteome</keyword>
<accession>A0ABS8WCV2</accession>
<dbReference type="Proteomes" id="UP001201273">
    <property type="component" value="Unassembled WGS sequence"/>
</dbReference>
<feature type="domain" description="YbaK/aminoacyl-tRNA synthetase-associated" evidence="1">
    <location>
        <begin position="24"/>
        <end position="142"/>
    </location>
</feature>
<dbReference type="RefSeq" id="WP_233053964.1">
    <property type="nucleotide sequence ID" value="NZ_JAIMJA010000018.1"/>
</dbReference>
<dbReference type="InterPro" id="IPR007214">
    <property type="entry name" value="YbaK/aa-tRNA-synth-assoc-dom"/>
</dbReference>
<comment type="caution">
    <text evidence="2">The sequence shown here is derived from an EMBL/GenBank/DDBJ whole genome shotgun (WGS) entry which is preliminary data.</text>
</comment>
<reference evidence="2 3" key="1">
    <citation type="journal article" date="2022" name="Environ. Microbiol. Rep.">
        <title>Eco-phylogenetic analyses reveal divergent evolution of vitamin B12 metabolism in the marine bacterial family 'Psychromonadaceae'.</title>
        <authorList>
            <person name="Jin X."/>
            <person name="Yang Y."/>
            <person name="Cao H."/>
            <person name="Gao B."/>
            <person name="Zhao Z."/>
        </authorList>
    </citation>
    <scope>NUCLEOTIDE SEQUENCE [LARGE SCALE GENOMIC DNA]</scope>
    <source>
        <strain evidence="2 3">MKS20</strain>
    </source>
</reference>